<dbReference type="Proteomes" id="UP000053413">
    <property type="component" value="Unassembled WGS sequence"/>
</dbReference>
<dbReference type="PANTHER" id="PTHR42790:SF19">
    <property type="entry name" value="KYNURENINE_ALPHA-AMINOADIPATE AMINOTRANSFERASE, MITOCHONDRIAL"/>
    <property type="match status" value="1"/>
</dbReference>
<keyword evidence="5" id="KW-0808">Transferase</keyword>
<evidence type="ECO:0000256" key="5">
    <source>
        <dbReference type="ARBA" id="ARBA00022679"/>
    </source>
</evidence>
<dbReference type="Pfam" id="PF00155">
    <property type="entry name" value="Aminotran_1_2"/>
    <property type="match status" value="1"/>
</dbReference>
<evidence type="ECO:0000259" key="7">
    <source>
        <dbReference type="Pfam" id="PF00155"/>
    </source>
</evidence>
<dbReference type="Gene3D" id="3.40.640.10">
    <property type="entry name" value="Type I PLP-dependent aspartate aminotransferase-like (Major domain)"/>
    <property type="match status" value="1"/>
</dbReference>
<sequence>MTFTDAPSRLPALASRTDQLADSAVGAVLRLTDGHDVIALAAGSPAPETYCHQEFTDATTRLLSQGGLPLRYGDASGLPELRSWIAARESAELGRPVDAAQVLLTHGSQQGLDLLCKALLDPGDVVFVDRPSYVGALQVFRLFQARVVDLPLGSDEGLDRLEAALSVEERAKIIYVVPTFANPTGATLDTAHRRRLAALAQRYGCVLVEDDPYRDLGYDTVAPRPAAATSTVAGAVRMGTFSKVLFPAARLGHLILPPFLTDVLMKFKQAADLGNSLLMQQVVHQLVQEPGFLATRLEHARHLYRKRRDALVSALAGSFEGALEFEVPHGGFFVWARLPGGADATALLAAAVEEGVSFVPGTDFYATGPDPSTLRLSFSCTRAEDIVEGVARLERAWQTLRTGPRS</sequence>
<feature type="domain" description="Aminotransferase class I/classII large" evidence="7">
    <location>
        <begin position="36"/>
        <end position="392"/>
    </location>
</feature>
<dbReference type="CDD" id="cd00609">
    <property type="entry name" value="AAT_like"/>
    <property type="match status" value="1"/>
</dbReference>
<organism evidence="8 9">
    <name type="scientific">Streptomyces violaceusniger</name>
    <dbReference type="NCBI Taxonomy" id="68280"/>
    <lineage>
        <taxon>Bacteria</taxon>
        <taxon>Bacillati</taxon>
        <taxon>Actinomycetota</taxon>
        <taxon>Actinomycetes</taxon>
        <taxon>Kitasatosporales</taxon>
        <taxon>Streptomycetaceae</taxon>
        <taxon>Streptomyces</taxon>
        <taxon>Streptomyces violaceusniger group</taxon>
    </lineage>
</organism>
<dbReference type="AlphaFoldDB" id="A0A0X3X9L5"/>
<dbReference type="InterPro" id="IPR015424">
    <property type="entry name" value="PyrdxlP-dep_Trfase"/>
</dbReference>
<keyword evidence="4" id="KW-0032">Aminotransferase</keyword>
<comment type="subunit">
    <text evidence="3">Homodimer.</text>
</comment>
<evidence type="ECO:0000313" key="9">
    <source>
        <dbReference type="Proteomes" id="UP000053413"/>
    </source>
</evidence>
<evidence type="ECO:0000256" key="6">
    <source>
        <dbReference type="ARBA" id="ARBA00022898"/>
    </source>
</evidence>
<dbReference type="EMBL" id="LLZJ01000040">
    <property type="protein sequence ID" value="KUL65841.1"/>
    <property type="molecule type" value="Genomic_DNA"/>
</dbReference>
<dbReference type="InterPro" id="IPR050859">
    <property type="entry name" value="Class-I_PLP-dep_aminotransf"/>
</dbReference>
<dbReference type="InterPro" id="IPR004839">
    <property type="entry name" value="Aminotransferase_I/II_large"/>
</dbReference>
<proteinExistence type="inferred from homology"/>
<comment type="cofactor">
    <cofactor evidence="1">
        <name>pyridoxal 5'-phosphate</name>
        <dbReference type="ChEBI" id="CHEBI:597326"/>
    </cofactor>
</comment>
<comment type="caution">
    <text evidence="8">The sequence shown here is derived from an EMBL/GenBank/DDBJ whole genome shotgun (WGS) entry which is preliminary data.</text>
</comment>
<gene>
    <name evidence="8" type="ORF">ADL28_05670</name>
</gene>
<dbReference type="SUPFAM" id="SSF53383">
    <property type="entry name" value="PLP-dependent transferases"/>
    <property type="match status" value="1"/>
</dbReference>
<dbReference type="InterPro" id="IPR015422">
    <property type="entry name" value="PyrdxlP-dep_Trfase_small"/>
</dbReference>
<reference evidence="9" key="1">
    <citation type="submission" date="2015-10" db="EMBL/GenBank/DDBJ databases">
        <authorList>
            <person name="Ju K.-S."/>
            <person name="Doroghazi J.R."/>
            <person name="Metcalf W.W."/>
        </authorList>
    </citation>
    <scope>NUCLEOTIDE SEQUENCE [LARGE SCALE GENOMIC DNA]</scope>
    <source>
        <strain evidence="9">NRRL F-8817</strain>
    </source>
</reference>
<evidence type="ECO:0000256" key="2">
    <source>
        <dbReference type="ARBA" id="ARBA00007441"/>
    </source>
</evidence>
<keyword evidence="6" id="KW-0663">Pyridoxal phosphate</keyword>
<protein>
    <recommendedName>
        <fullName evidence="7">Aminotransferase class I/classII large domain-containing protein</fullName>
    </recommendedName>
</protein>
<evidence type="ECO:0000256" key="3">
    <source>
        <dbReference type="ARBA" id="ARBA00011738"/>
    </source>
</evidence>
<accession>A0A0X3X9L5</accession>
<dbReference type="GO" id="GO:0030170">
    <property type="term" value="F:pyridoxal phosphate binding"/>
    <property type="evidence" value="ECO:0007669"/>
    <property type="project" value="InterPro"/>
</dbReference>
<name>A0A0X3X9L5_STRVO</name>
<dbReference type="GeneID" id="97428720"/>
<dbReference type="RefSeq" id="WP_059142608.1">
    <property type="nucleotide sequence ID" value="NZ_LLZJ01000040.1"/>
</dbReference>
<evidence type="ECO:0000256" key="4">
    <source>
        <dbReference type="ARBA" id="ARBA00022576"/>
    </source>
</evidence>
<dbReference type="GO" id="GO:1901605">
    <property type="term" value="P:alpha-amino acid metabolic process"/>
    <property type="evidence" value="ECO:0007669"/>
    <property type="project" value="TreeGrafter"/>
</dbReference>
<dbReference type="InterPro" id="IPR015421">
    <property type="entry name" value="PyrdxlP-dep_Trfase_major"/>
</dbReference>
<comment type="similarity">
    <text evidence="2">Belongs to the class-I pyridoxal-phosphate-dependent aminotransferase family.</text>
</comment>
<dbReference type="PANTHER" id="PTHR42790">
    <property type="entry name" value="AMINOTRANSFERASE"/>
    <property type="match status" value="1"/>
</dbReference>
<dbReference type="GO" id="GO:0008483">
    <property type="term" value="F:transaminase activity"/>
    <property type="evidence" value="ECO:0007669"/>
    <property type="project" value="UniProtKB-KW"/>
</dbReference>
<evidence type="ECO:0000256" key="1">
    <source>
        <dbReference type="ARBA" id="ARBA00001933"/>
    </source>
</evidence>
<evidence type="ECO:0000313" key="8">
    <source>
        <dbReference type="EMBL" id="KUL65841.1"/>
    </source>
</evidence>
<dbReference type="Gene3D" id="3.90.1150.10">
    <property type="entry name" value="Aspartate Aminotransferase, domain 1"/>
    <property type="match status" value="1"/>
</dbReference>
<dbReference type="FunFam" id="3.40.640.10:FF:000053">
    <property type="entry name" value="Aminotransferase, class I"/>
    <property type="match status" value="1"/>
</dbReference>